<evidence type="ECO:0000256" key="5">
    <source>
        <dbReference type="ARBA" id="ARBA00022960"/>
    </source>
</evidence>
<evidence type="ECO:0000256" key="3">
    <source>
        <dbReference type="ARBA" id="ARBA00022475"/>
    </source>
</evidence>
<evidence type="ECO:0000313" key="11">
    <source>
        <dbReference type="Proteomes" id="UP000278673"/>
    </source>
</evidence>
<evidence type="ECO:0000256" key="9">
    <source>
        <dbReference type="SAM" id="Phobius"/>
    </source>
</evidence>
<keyword evidence="11" id="KW-1185">Reference proteome</keyword>
<evidence type="ECO:0000256" key="1">
    <source>
        <dbReference type="ARBA" id="ARBA00004651"/>
    </source>
</evidence>
<evidence type="ECO:0000313" key="10">
    <source>
        <dbReference type="EMBL" id="RMI45228.1"/>
    </source>
</evidence>
<evidence type="ECO:0000256" key="4">
    <source>
        <dbReference type="ARBA" id="ARBA00022692"/>
    </source>
</evidence>
<feature type="compositionally biased region" description="Basic residues" evidence="8">
    <location>
        <begin position="196"/>
        <end position="205"/>
    </location>
</feature>
<evidence type="ECO:0000256" key="8">
    <source>
        <dbReference type="SAM" id="MobiDB-lite"/>
    </source>
</evidence>
<comment type="caution">
    <text evidence="10">The sequence shown here is derived from an EMBL/GenBank/DDBJ whole genome shotgun (WGS) entry which is preliminary data.</text>
</comment>
<comment type="subcellular location">
    <subcellularLocation>
        <location evidence="1">Cell membrane</location>
        <topology evidence="1">Multi-pass membrane protein</topology>
    </subcellularLocation>
</comment>
<organism evidence="10 11">
    <name type="scientific">Streptomyces triticirhizae</name>
    <dbReference type="NCBI Taxonomy" id="2483353"/>
    <lineage>
        <taxon>Bacteria</taxon>
        <taxon>Bacillati</taxon>
        <taxon>Actinomycetota</taxon>
        <taxon>Actinomycetes</taxon>
        <taxon>Kitasatosporales</taxon>
        <taxon>Streptomycetaceae</taxon>
        <taxon>Streptomyces</taxon>
    </lineage>
</organism>
<keyword evidence="4 9" id="KW-0812">Transmembrane</keyword>
<dbReference type="EMBL" id="RFFJ01000009">
    <property type="protein sequence ID" value="RMI45228.1"/>
    <property type="molecule type" value="Genomic_DNA"/>
</dbReference>
<dbReference type="GO" id="GO:0008360">
    <property type="term" value="P:regulation of cell shape"/>
    <property type="evidence" value="ECO:0007669"/>
    <property type="project" value="UniProtKB-KW"/>
</dbReference>
<evidence type="ECO:0000256" key="6">
    <source>
        <dbReference type="ARBA" id="ARBA00022989"/>
    </source>
</evidence>
<proteinExistence type="inferred from homology"/>
<feature type="transmembrane region" description="Helical" evidence="9">
    <location>
        <begin position="36"/>
        <end position="62"/>
    </location>
</feature>
<keyword evidence="7 9" id="KW-0472">Membrane</keyword>
<sequence>MRLYRTLLAAVLIFVALLAQVTILARLGLPGAVPDLLLLTVLALALVYGHTGGALVGFAAGLLADLAPPADHAVGRYALVLCVIGYAAGLTRPENGQHRSATVPMLVVAGGALSSTLLYAGVGALVGDTPARDVGLTSLLLTATCYDLLLAPFVVPLIMAAARRGEGDPLSGDASGPGSDNPISWLSGAGAGMRPRAPRRSRYGRTARVGGRSPLLSRSARNSAGRIKGVKRL</sequence>
<dbReference type="RefSeq" id="WP_122182306.1">
    <property type="nucleotide sequence ID" value="NZ_RFFJ01000009.1"/>
</dbReference>
<feature type="transmembrane region" description="Helical" evidence="9">
    <location>
        <begin position="74"/>
        <end position="91"/>
    </location>
</feature>
<reference evidence="10 11" key="1">
    <citation type="submission" date="2018-10" db="EMBL/GenBank/DDBJ databases">
        <title>Isolation, diversity and antifungal activity of actinobacteria from wheat.</title>
        <authorList>
            <person name="Han C."/>
        </authorList>
    </citation>
    <scope>NUCLEOTIDE SEQUENCE [LARGE SCALE GENOMIC DNA]</scope>
    <source>
        <strain evidence="10 11">NEAU-YY642</strain>
    </source>
</reference>
<dbReference type="AlphaFoldDB" id="A0A3M2MDF2"/>
<feature type="transmembrane region" description="Helical" evidence="9">
    <location>
        <begin position="103"/>
        <end position="127"/>
    </location>
</feature>
<keyword evidence="5" id="KW-0133">Cell shape</keyword>
<dbReference type="Proteomes" id="UP000278673">
    <property type="component" value="Unassembled WGS sequence"/>
</dbReference>
<keyword evidence="3" id="KW-1003">Cell membrane</keyword>
<name>A0A3M2MDF2_9ACTN</name>
<dbReference type="Pfam" id="PF04093">
    <property type="entry name" value="MreD"/>
    <property type="match status" value="1"/>
</dbReference>
<protein>
    <submittedName>
        <fullName evidence="10">Rod shape-determining protein MreD</fullName>
    </submittedName>
</protein>
<keyword evidence="6 9" id="KW-1133">Transmembrane helix</keyword>
<evidence type="ECO:0000256" key="2">
    <source>
        <dbReference type="ARBA" id="ARBA00007776"/>
    </source>
</evidence>
<accession>A0A3M2MDF2</accession>
<gene>
    <name evidence="10" type="primary">mreD</name>
    <name evidence="10" type="ORF">EBN88_03600</name>
</gene>
<dbReference type="InterPro" id="IPR007227">
    <property type="entry name" value="Cell_shape_determining_MreD"/>
</dbReference>
<feature type="transmembrane region" description="Helical" evidence="9">
    <location>
        <begin position="139"/>
        <end position="162"/>
    </location>
</feature>
<dbReference type="GO" id="GO:0005886">
    <property type="term" value="C:plasma membrane"/>
    <property type="evidence" value="ECO:0007669"/>
    <property type="project" value="UniProtKB-SubCell"/>
</dbReference>
<feature type="transmembrane region" description="Helical" evidence="9">
    <location>
        <begin position="6"/>
        <end position="29"/>
    </location>
</feature>
<dbReference type="NCBIfam" id="TIGR03426">
    <property type="entry name" value="shape_MreD"/>
    <property type="match status" value="1"/>
</dbReference>
<evidence type="ECO:0000256" key="7">
    <source>
        <dbReference type="ARBA" id="ARBA00023136"/>
    </source>
</evidence>
<comment type="similarity">
    <text evidence="2">Belongs to the MreD family.</text>
</comment>
<feature type="region of interest" description="Disordered" evidence="8">
    <location>
        <begin position="168"/>
        <end position="233"/>
    </location>
</feature>